<organism evidence="2 3">
    <name type="scientific">Methylibium petroleiphilum (strain ATCC BAA-1232 / LMG 22953 / PM1)</name>
    <dbReference type="NCBI Taxonomy" id="420662"/>
    <lineage>
        <taxon>Bacteria</taxon>
        <taxon>Pseudomonadati</taxon>
        <taxon>Pseudomonadota</taxon>
        <taxon>Betaproteobacteria</taxon>
        <taxon>Burkholderiales</taxon>
        <taxon>Sphaerotilaceae</taxon>
        <taxon>Methylibium</taxon>
    </lineage>
</organism>
<proteinExistence type="predicted"/>
<feature type="transmembrane region" description="Helical" evidence="1">
    <location>
        <begin position="52"/>
        <end position="72"/>
    </location>
</feature>
<dbReference type="eggNOG" id="ENOG5033NQE">
    <property type="taxonomic scope" value="Bacteria"/>
</dbReference>
<protein>
    <recommendedName>
        <fullName evidence="4">Nicotinamide riboside transporter PnuC</fullName>
    </recommendedName>
</protein>
<feature type="transmembrane region" description="Helical" evidence="1">
    <location>
        <begin position="6"/>
        <end position="23"/>
    </location>
</feature>
<geneLocation type="plasmid" evidence="2 3">
    <name>RPME01</name>
</geneLocation>
<dbReference type="AlphaFoldDB" id="A2SN94"/>
<evidence type="ECO:0000313" key="3">
    <source>
        <dbReference type="Proteomes" id="UP000000366"/>
    </source>
</evidence>
<dbReference type="RefSeq" id="WP_011831621.1">
    <property type="nucleotide sequence ID" value="NC_008826.1"/>
</dbReference>
<reference evidence="2 3" key="1">
    <citation type="journal article" date="2007" name="J. Bacteriol.">
        <title>Whole-genome analysis of the methyl tert-butyl ether-degrading beta-proteobacterium Methylibium petroleiphilum PM1.</title>
        <authorList>
            <person name="Kane S.R."/>
            <person name="Chakicherla A.Y."/>
            <person name="Chain P.S.G."/>
            <person name="Schmidt R."/>
            <person name="Shin M.W."/>
            <person name="Legler T.C."/>
            <person name="Scow K.M."/>
            <person name="Larimer F.W."/>
            <person name="Lucas S.M."/>
            <person name="Richardson P.M."/>
            <person name="Hristova K.R."/>
        </authorList>
    </citation>
    <scope>NUCLEOTIDE SEQUENCE [LARGE SCALE GENOMIC DNA]</scope>
    <source>
        <strain evidence="3">ATCC BAA-1232 / LMG 22953 / PM1</strain>
        <plasmid evidence="2 3">RPME01</plasmid>
    </source>
</reference>
<keyword evidence="1" id="KW-0812">Transmembrane</keyword>
<keyword evidence="1" id="KW-0472">Membrane</keyword>
<evidence type="ECO:0000256" key="1">
    <source>
        <dbReference type="SAM" id="Phobius"/>
    </source>
</evidence>
<keyword evidence="1" id="KW-1133">Transmembrane helix</keyword>
<dbReference type="EMBL" id="CP000556">
    <property type="protein sequence ID" value="ABM97033.1"/>
    <property type="molecule type" value="Genomic_DNA"/>
</dbReference>
<keyword evidence="3" id="KW-1185">Reference proteome</keyword>
<gene>
    <name evidence="2" type="ordered locus">Mpe_B0258</name>
</gene>
<dbReference type="KEGG" id="mpt:Mpe_B0258"/>
<dbReference type="Proteomes" id="UP000000366">
    <property type="component" value="Plasmid RPME01"/>
</dbReference>
<accession>A2SN94</accession>
<sequence>MTYDFVGFLFGVIGAILVALNHPSSSRWGFVFYLGSNAAWIGFALHRGESWLLLQNVLFAVTSLLGLWQWVVKPRLARSRGLRRATVHDVTSVVFNPGVLRRAG</sequence>
<keyword evidence="2" id="KW-0614">Plasmid</keyword>
<evidence type="ECO:0000313" key="2">
    <source>
        <dbReference type="EMBL" id="ABM97033.1"/>
    </source>
</evidence>
<dbReference type="HOGENOM" id="CLU_177716_0_0_4"/>
<name>A2SN94_METPP</name>
<feature type="transmembrane region" description="Helical" evidence="1">
    <location>
        <begin position="30"/>
        <end position="46"/>
    </location>
</feature>
<evidence type="ECO:0008006" key="4">
    <source>
        <dbReference type="Google" id="ProtNLM"/>
    </source>
</evidence>